<dbReference type="AlphaFoldDB" id="A0A656QNV8"/>
<dbReference type="Proteomes" id="UP000027451">
    <property type="component" value="Unassembled WGS sequence"/>
</dbReference>
<dbReference type="OrthoDB" id="9793906at2"/>
<dbReference type="PANTHER" id="PTHR33988">
    <property type="entry name" value="ENDORIBONUCLEASE MAZF-RELATED"/>
    <property type="match status" value="1"/>
</dbReference>
<organism evidence="1 2">
    <name type="scientific">Caballeronia zhejiangensis</name>
    <dbReference type="NCBI Taxonomy" id="871203"/>
    <lineage>
        <taxon>Bacteria</taxon>
        <taxon>Pseudomonadati</taxon>
        <taxon>Pseudomonadota</taxon>
        <taxon>Betaproteobacteria</taxon>
        <taxon>Burkholderiales</taxon>
        <taxon>Burkholderiaceae</taxon>
        <taxon>Caballeronia</taxon>
    </lineage>
</organism>
<keyword evidence="2" id="KW-1185">Reference proteome</keyword>
<dbReference type="RefSeq" id="WP_008354052.1">
    <property type="nucleotide sequence ID" value="NZ_CADFFU010000030.1"/>
</dbReference>
<reference evidence="1 2" key="1">
    <citation type="submission" date="2014-03" db="EMBL/GenBank/DDBJ databases">
        <title>Draft Genome Sequences of Four Burkholderia Strains.</title>
        <authorList>
            <person name="Liu X.Y."/>
            <person name="Li C.X."/>
            <person name="Xu J.H."/>
        </authorList>
    </citation>
    <scope>NUCLEOTIDE SEQUENCE [LARGE SCALE GENOMIC DNA]</scope>
    <source>
        <strain evidence="1 2">OP-1</strain>
    </source>
</reference>
<comment type="caution">
    <text evidence="1">The sequence shown here is derived from an EMBL/GenBank/DDBJ whole genome shotgun (WGS) entry which is preliminary data.</text>
</comment>
<accession>A0A656QNV8</accession>
<name>A0A656QNV8_9BURK</name>
<dbReference type="InterPro" id="IPR011067">
    <property type="entry name" value="Plasmid_toxin/cell-grow_inhib"/>
</dbReference>
<dbReference type="SUPFAM" id="SSF50118">
    <property type="entry name" value="Cell growth inhibitor/plasmid maintenance toxic component"/>
    <property type="match status" value="1"/>
</dbReference>
<dbReference type="GO" id="GO:0016075">
    <property type="term" value="P:rRNA catabolic process"/>
    <property type="evidence" value="ECO:0007669"/>
    <property type="project" value="TreeGrafter"/>
</dbReference>
<dbReference type="InterPro" id="IPR003477">
    <property type="entry name" value="PemK-like"/>
</dbReference>
<sequence length="106" mass="11809">MVVRGEVWSVALDPTLGSEIQKTRPCVVVSPPEMHDHLRTVIVAPMSSKGKPAPFRIPIAFKRKQGLILLDQIRTVDKLRLIKREGSIADNTLTDALHTLQEVFAD</sequence>
<proteinExistence type="predicted"/>
<dbReference type="PANTHER" id="PTHR33988:SF2">
    <property type="entry name" value="ENDORIBONUCLEASE MAZF"/>
    <property type="match status" value="1"/>
</dbReference>
<dbReference type="GO" id="GO:0003677">
    <property type="term" value="F:DNA binding"/>
    <property type="evidence" value="ECO:0007669"/>
    <property type="project" value="InterPro"/>
</dbReference>
<evidence type="ECO:0000313" key="1">
    <source>
        <dbReference type="EMBL" id="KDR30305.1"/>
    </source>
</evidence>
<protein>
    <submittedName>
        <fullName evidence="1">Growth inhibitor PemK</fullName>
    </submittedName>
</protein>
<dbReference type="Gene3D" id="2.30.30.110">
    <property type="match status" value="1"/>
</dbReference>
<evidence type="ECO:0000313" key="2">
    <source>
        <dbReference type="Proteomes" id="UP000027451"/>
    </source>
</evidence>
<dbReference type="GO" id="GO:0004521">
    <property type="term" value="F:RNA endonuclease activity"/>
    <property type="evidence" value="ECO:0007669"/>
    <property type="project" value="TreeGrafter"/>
</dbReference>
<gene>
    <name evidence="1" type="ORF">BG60_37245</name>
</gene>
<dbReference type="GO" id="GO:0006402">
    <property type="term" value="P:mRNA catabolic process"/>
    <property type="evidence" value="ECO:0007669"/>
    <property type="project" value="TreeGrafter"/>
</dbReference>
<dbReference type="Pfam" id="PF02452">
    <property type="entry name" value="PemK_toxin"/>
    <property type="match status" value="1"/>
</dbReference>
<dbReference type="EMBL" id="JFHD01000009">
    <property type="protein sequence ID" value="KDR30305.1"/>
    <property type="molecule type" value="Genomic_DNA"/>
</dbReference>